<dbReference type="PANTHER" id="PTHR33445:SF1">
    <property type="entry name" value="ATP SYNTHASE SUBUNIT B"/>
    <property type="match status" value="1"/>
</dbReference>
<organism evidence="12">
    <name type="scientific">freshwater metagenome</name>
    <dbReference type="NCBI Taxonomy" id="449393"/>
    <lineage>
        <taxon>unclassified sequences</taxon>
        <taxon>metagenomes</taxon>
        <taxon>ecological metagenomes</taxon>
    </lineage>
</organism>
<protein>
    <submittedName>
        <fullName evidence="12">Unannotated protein</fullName>
    </submittedName>
</protein>
<dbReference type="EMBL" id="CAEZXA010000004">
    <property type="protein sequence ID" value="CAB4663482.1"/>
    <property type="molecule type" value="Genomic_DNA"/>
</dbReference>
<dbReference type="GO" id="GO:0046961">
    <property type="term" value="F:proton-transporting ATPase activity, rotational mechanism"/>
    <property type="evidence" value="ECO:0007669"/>
    <property type="project" value="TreeGrafter"/>
</dbReference>
<evidence type="ECO:0000256" key="2">
    <source>
        <dbReference type="ARBA" id="ARBA00004308"/>
    </source>
</evidence>
<evidence type="ECO:0000256" key="6">
    <source>
        <dbReference type="ARBA" id="ARBA00022692"/>
    </source>
</evidence>
<gene>
    <name evidence="12" type="ORF">UFOPK2334_00099</name>
</gene>
<sequence>MNSLISRLIMSEAGGEHLTYETHSWLLPETAEIIYGGLASVLVISALVKFAGPMIKKSLAARTERIQGDIDNARNTRANAEVEAGRIRTALGDINKERSRILAEADTQAAAVLAEGRTRVAAEMADIEAKAMSDIANAAGRVGDELRAEISRLSAVAIERVVASTVNDSVRQDLIENFISKVGASR</sequence>
<proteinExistence type="inferred from homology"/>
<keyword evidence="4" id="KW-0813">Transport</keyword>
<evidence type="ECO:0000256" key="1">
    <source>
        <dbReference type="ARBA" id="ARBA00004167"/>
    </source>
</evidence>
<dbReference type="InterPro" id="IPR050059">
    <property type="entry name" value="ATP_synthase_B_chain"/>
</dbReference>
<dbReference type="Pfam" id="PF00430">
    <property type="entry name" value="ATP-synt_B"/>
    <property type="match status" value="1"/>
</dbReference>
<dbReference type="AlphaFoldDB" id="A0A6J6LP39"/>
<dbReference type="InterPro" id="IPR002146">
    <property type="entry name" value="ATP_synth_b/b'su_bac/chlpt"/>
</dbReference>
<keyword evidence="6" id="KW-0812">Transmembrane</keyword>
<evidence type="ECO:0000313" key="12">
    <source>
        <dbReference type="EMBL" id="CAB4663482.1"/>
    </source>
</evidence>
<dbReference type="GO" id="GO:0045259">
    <property type="term" value="C:proton-transporting ATP synthase complex"/>
    <property type="evidence" value="ECO:0007669"/>
    <property type="project" value="UniProtKB-KW"/>
</dbReference>
<keyword evidence="5" id="KW-0138">CF(0)</keyword>
<evidence type="ECO:0000256" key="4">
    <source>
        <dbReference type="ARBA" id="ARBA00022448"/>
    </source>
</evidence>
<evidence type="ECO:0000256" key="7">
    <source>
        <dbReference type="ARBA" id="ARBA00022781"/>
    </source>
</evidence>
<dbReference type="GO" id="GO:0015986">
    <property type="term" value="P:proton motive force-driven ATP synthesis"/>
    <property type="evidence" value="ECO:0007669"/>
    <property type="project" value="InterPro"/>
</dbReference>
<keyword evidence="7" id="KW-0375">Hydrogen ion transport</keyword>
<name>A0A6J6LP39_9ZZZZ</name>
<comment type="function">
    <text evidence="11">F(1)F(0) ATP synthase produces ATP from ADP in the presence of a proton or sodium gradient. F-type ATPases consist of two structural domains, F(1) containing the extramembraneous catalytic core and F(0) containing the membrane proton channel, linked together by a central stalk and a peripheral stalk. During catalysis, ATP synthesis in the catalytic domain of F(1) is coupled via a rotary mechanism of the central stalk subunits to proton translocation.</text>
</comment>
<evidence type="ECO:0000256" key="3">
    <source>
        <dbReference type="ARBA" id="ARBA00005513"/>
    </source>
</evidence>
<dbReference type="HAMAP" id="MF_01398">
    <property type="entry name" value="ATP_synth_b_bprime"/>
    <property type="match status" value="1"/>
</dbReference>
<evidence type="ECO:0000256" key="9">
    <source>
        <dbReference type="ARBA" id="ARBA00023065"/>
    </source>
</evidence>
<dbReference type="CDD" id="cd06503">
    <property type="entry name" value="ATP-synt_Fo_b"/>
    <property type="match status" value="1"/>
</dbReference>
<accession>A0A6J6LP39</accession>
<evidence type="ECO:0000256" key="10">
    <source>
        <dbReference type="ARBA" id="ARBA00023136"/>
    </source>
</evidence>
<keyword evidence="8" id="KW-1133">Transmembrane helix</keyword>
<keyword evidence="10" id="KW-0472">Membrane</keyword>
<reference evidence="12" key="1">
    <citation type="submission" date="2020-05" db="EMBL/GenBank/DDBJ databases">
        <authorList>
            <person name="Chiriac C."/>
            <person name="Salcher M."/>
            <person name="Ghai R."/>
            <person name="Kavagutti S V."/>
        </authorList>
    </citation>
    <scope>NUCLEOTIDE SEQUENCE</scope>
</reference>
<evidence type="ECO:0000256" key="5">
    <source>
        <dbReference type="ARBA" id="ARBA00022547"/>
    </source>
</evidence>
<evidence type="ECO:0000256" key="8">
    <source>
        <dbReference type="ARBA" id="ARBA00022989"/>
    </source>
</evidence>
<comment type="subcellular location">
    <subcellularLocation>
        <location evidence="2">Endomembrane system</location>
    </subcellularLocation>
    <subcellularLocation>
        <location evidence="1">Membrane</location>
        <topology evidence="1">Single-pass membrane protein</topology>
    </subcellularLocation>
</comment>
<keyword evidence="9" id="KW-0406">Ion transport</keyword>
<dbReference type="GO" id="GO:0012505">
    <property type="term" value="C:endomembrane system"/>
    <property type="evidence" value="ECO:0007669"/>
    <property type="project" value="UniProtKB-SubCell"/>
</dbReference>
<comment type="similarity">
    <text evidence="3">Belongs to the ATPase B chain family.</text>
</comment>
<dbReference type="PANTHER" id="PTHR33445">
    <property type="entry name" value="ATP SYNTHASE SUBUNIT B', CHLOROPLASTIC"/>
    <property type="match status" value="1"/>
</dbReference>
<evidence type="ECO:0000256" key="11">
    <source>
        <dbReference type="ARBA" id="ARBA00025198"/>
    </source>
</evidence>